<evidence type="ECO:0000256" key="11">
    <source>
        <dbReference type="ARBA" id="ARBA00040167"/>
    </source>
</evidence>
<evidence type="ECO:0000256" key="7">
    <source>
        <dbReference type="ARBA" id="ARBA00023136"/>
    </source>
</evidence>
<sequence>MRVLLTRPEPESAALAERLKQDGIDSVTAPLLEIVPRDPGPLPVPIEDVQALLVTSANAAARLPSVTDRRDLRVLCVGEATAEAVRVQGFAAVDSADGAIEELTALALGTLDPKAGPVLHLAGETVAGDLAGMLRLGGFEAHRLVVYEARPAEALAPRAVAELKRGRLDAVLFFSPRTAETFVRLVNAAGLAGKLGDVAAVAISDKAADACRTLPWRDIIVAASPDLPGMLAALAQMEKATKIEKAQAKPVDGSMSEQDKNQKDKAAPKAESAKPESAKADVAKPAEPKASPAGAAGAKPEEKKPDPQKPGSPSAAASPAAGPRRSRAKLYAYGVLTLAVLGVVAFGTLPLWRPAVQPYLSQIGIILPDLTPATAEDGRLASLADRVATLENAPRPDAGAAPDALNALRQALEARITQVEDRQNALSEEIRLVREMLAGEGNGNAVALPSQPSPEIIERLTKLEAEAQALADAQAGLDVEALRGRVSALETRQAEMPRTDPQEVSRLREDLGALKQSLSEIEVGAGQREALVLAAAQLAGPLQQGLPYEIELAALQRTADADPLVAEIAAQLKPRAGGGVPTLATLRQRFPDVAGAAVRAARVGESDSVVGQTLNRIAGLVSLRRIGSVEGETPEARIARAEAAVSAGDLAAAVAELDGLPADAAAVVADWRADAEARLAADRALTRLRDHLLAGLAQPAAKP</sequence>
<dbReference type="InterPro" id="IPR003754">
    <property type="entry name" value="4pyrrol_synth_uPrphyn_synth"/>
</dbReference>
<dbReference type="InterPro" id="IPR036108">
    <property type="entry name" value="4pyrrol_syn_uPrphyn_synt_sf"/>
</dbReference>
<organism evidence="17 18">
    <name type="scientific">Oceanibaculum indicum</name>
    <dbReference type="NCBI Taxonomy" id="526216"/>
    <lineage>
        <taxon>Bacteria</taxon>
        <taxon>Pseudomonadati</taxon>
        <taxon>Pseudomonadota</taxon>
        <taxon>Alphaproteobacteria</taxon>
        <taxon>Rhodospirillales</taxon>
        <taxon>Oceanibaculaceae</taxon>
        <taxon>Oceanibaculum</taxon>
    </lineage>
</organism>
<dbReference type="Proteomes" id="UP000277424">
    <property type="component" value="Unassembled WGS sequence"/>
</dbReference>
<dbReference type="PANTHER" id="PTHR38042:SF1">
    <property type="entry name" value="UROPORPHYRINOGEN-III SYNTHASE, CHLOROPLASTIC"/>
    <property type="match status" value="1"/>
</dbReference>
<comment type="similarity">
    <text evidence="3 13">Belongs to the uroporphyrinogen-III synthase family.</text>
</comment>
<evidence type="ECO:0000256" key="13">
    <source>
        <dbReference type="RuleBase" id="RU366031"/>
    </source>
</evidence>
<dbReference type="GO" id="GO:0004852">
    <property type="term" value="F:uroporphyrinogen-III synthase activity"/>
    <property type="evidence" value="ECO:0007669"/>
    <property type="project" value="UniProtKB-UniRule"/>
</dbReference>
<comment type="caution">
    <text evidence="17">The sequence shown here is derived from an EMBL/GenBank/DDBJ whole genome shotgun (WGS) entry which is preliminary data.</text>
</comment>
<dbReference type="InterPro" id="IPR039793">
    <property type="entry name" value="UROS/Hem4"/>
</dbReference>
<feature type="compositionally biased region" description="Basic and acidic residues" evidence="14">
    <location>
        <begin position="257"/>
        <end position="287"/>
    </location>
</feature>
<keyword evidence="9 13" id="KW-0627">Porphyrin biosynthesis</keyword>
<dbReference type="InterPro" id="IPR019133">
    <property type="entry name" value="MIC60"/>
</dbReference>
<dbReference type="UniPathway" id="UPA00251">
    <property type="reaction ID" value="UER00320"/>
</dbReference>
<keyword evidence="5 15" id="KW-0812">Transmembrane</keyword>
<dbReference type="GO" id="GO:0016020">
    <property type="term" value="C:membrane"/>
    <property type="evidence" value="ECO:0007669"/>
    <property type="project" value="UniProtKB-SubCell"/>
</dbReference>
<evidence type="ECO:0000256" key="3">
    <source>
        <dbReference type="ARBA" id="ARBA00008133"/>
    </source>
</evidence>
<comment type="pathway">
    <text evidence="2 13">Porphyrin-containing compound metabolism; protoporphyrin-IX biosynthesis; coproporphyrinogen-III from 5-aminolevulinate: step 3/4.</text>
</comment>
<dbReference type="Pfam" id="PF02602">
    <property type="entry name" value="HEM4"/>
    <property type="match status" value="1"/>
</dbReference>
<dbReference type="SUPFAM" id="SSF69618">
    <property type="entry name" value="HemD-like"/>
    <property type="match status" value="1"/>
</dbReference>
<evidence type="ECO:0000313" key="18">
    <source>
        <dbReference type="Proteomes" id="UP000277424"/>
    </source>
</evidence>
<dbReference type="PANTHER" id="PTHR38042">
    <property type="entry name" value="UROPORPHYRINOGEN-III SYNTHASE, CHLOROPLASTIC"/>
    <property type="match status" value="1"/>
</dbReference>
<proteinExistence type="inferred from homology"/>
<reference evidence="17 18" key="1">
    <citation type="submission" date="2018-10" db="EMBL/GenBank/DDBJ databases">
        <title>Comparative analysis of microorganisms from saline springs in Andes Mountain Range, Colombia.</title>
        <authorList>
            <person name="Rubin E."/>
        </authorList>
    </citation>
    <scope>NUCLEOTIDE SEQUENCE [LARGE SCALE GENOMIC DNA]</scope>
    <source>
        <strain evidence="17 18">USBA 36</strain>
    </source>
</reference>
<dbReference type="Pfam" id="PF09731">
    <property type="entry name" value="Mitofilin"/>
    <property type="match status" value="1"/>
</dbReference>
<accession>A0A420WBC6</accession>
<dbReference type="EC" id="4.2.1.75" evidence="4 13"/>
<feature type="compositionally biased region" description="Low complexity" evidence="14">
    <location>
        <begin position="288"/>
        <end position="298"/>
    </location>
</feature>
<evidence type="ECO:0000259" key="16">
    <source>
        <dbReference type="Pfam" id="PF02602"/>
    </source>
</evidence>
<evidence type="ECO:0000256" key="5">
    <source>
        <dbReference type="ARBA" id="ARBA00022692"/>
    </source>
</evidence>
<evidence type="ECO:0000313" key="17">
    <source>
        <dbReference type="EMBL" id="RKQ68329.1"/>
    </source>
</evidence>
<evidence type="ECO:0000256" key="14">
    <source>
        <dbReference type="SAM" id="MobiDB-lite"/>
    </source>
</evidence>
<evidence type="ECO:0000256" key="1">
    <source>
        <dbReference type="ARBA" id="ARBA00004370"/>
    </source>
</evidence>
<dbReference type="GO" id="GO:0006780">
    <property type="term" value="P:uroporphyrinogen III biosynthetic process"/>
    <property type="evidence" value="ECO:0007669"/>
    <property type="project" value="UniProtKB-UniRule"/>
</dbReference>
<comment type="function">
    <text evidence="10 13">Catalyzes cyclization of the linear tetrapyrrole, hydroxymethylbilane, to the macrocyclic uroporphyrinogen III.</text>
</comment>
<evidence type="ECO:0000256" key="4">
    <source>
        <dbReference type="ARBA" id="ARBA00013109"/>
    </source>
</evidence>
<evidence type="ECO:0000256" key="12">
    <source>
        <dbReference type="ARBA" id="ARBA00048617"/>
    </source>
</evidence>
<evidence type="ECO:0000256" key="8">
    <source>
        <dbReference type="ARBA" id="ARBA00023239"/>
    </source>
</evidence>
<evidence type="ECO:0000256" key="6">
    <source>
        <dbReference type="ARBA" id="ARBA00022989"/>
    </source>
</evidence>
<dbReference type="RefSeq" id="WP_121220923.1">
    <property type="nucleotide sequence ID" value="NZ_RBIG01000003.1"/>
</dbReference>
<comment type="subcellular location">
    <subcellularLocation>
        <location evidence="1">Membrane</location>
    </subcellularLocation>
</comment>
<keyword evidence="6 15" id="KW-1133">Transmembrane helix</keyword>
<evidence type="ECO:0000256" key="9">
    <source>
        <dbReference type="ARBA" id="ARBA00023244"/>
    </source>
</evidence>
<dbReference type="EMBL" id="RBIG01000003">
    <property type="protein sequence ID" value="RKQ68329.1"/>
    <property type="molecule type" value="Genomic_DNA"/>
</dbReference>
<feature type="compositionally biased region" description="Low complexity" evidence="14">
    <location>
        <begin position="309"/>
        <end position="323"/>
    </location>
</feature>
<dbReference type="CDD" id="cd06578">
    <property type="entry name" value="HemD"/>
    <property type="match status" value="1"/>
</dbReference>
<feature type="transmembrane region" description="Helical" evidence="15">
    <location>
        <begin position="330"/>
        <end position="352"/>
    </location>
</feature>
<protein>
    <recommendedName>
        <fullName evidence="11 13">Uroporphyrinogen-III synthase</fullName>
        <ecNumber evidence="4 13">4.2.1.75</ecNumber>
    </recommendedName>
</protein>
<keyword evidence="8 13" id="KW-0456">Lyase</keyword>
<dbReference type="OrthoDB" id="7163809at2"/>
<feature type="region of interest" description="Disordered" evidence="14">
    <location>
        <begin position="245"/>
        <end position="323"/>
    </location>
</feature>
<dbReference type="AlphaFoldDB" id="A0A420WBC6"/>
<feature type="domain" description="Tetrapyrrole biosynthesis uroporphyrinogen III synthase" evidence="16">
    <location>
        <begin position="14"/>
        <end position="231"/>
    </location>
</feature>
<evidence type="ECO:0000256" key="10">
    <source>
        <dbReference type="ARBA" id="ARBA00037589"/>
    </source>
</evidence>
<name>A0A420WBC6_9PROT</name>
<dbReference type="GO" id="GO:0006782">
    <property type="term" value="P:protoporphyrinogen IX biosynthetic process"/>
    <property type="evidence" value="ECO:0007669"/>
    <property type="project" value="UniProtKB-UniRule"/>
</dbReference>
<evidence type="ECO:0000256" key="2">
    <source>
        <dbReference type="ARBA" id="ARBA00004772"/>
    </source>
</evidence>
<dbReference type="Gene3D" id="3.40.50.10090">
    <property type="match status" value="2"/>
</dbReference>
<keyword evidence="7 15" id="KW-0472">Membrane</keyword>
<evidence type="ECO:0000256" key="15">
    <source>
        <dbReference type="SAM" id="Phobius"/>
    </source>
</evidence>
<gene>
    <name evidence="17" type="ORF">BCL74_2807</name>
</gene>
<comment type="catalytic activity">
    <reaction evidence="12 13">
        <text>hydroxymethylbilane = uroporphyrinogen III + H2O</text>
        <dbReference type="Rhea" id="RHEA:18965"/>
        <dbReference type="ChEBI" id="CHEBI:15377"/>
        <dbReference type="ChEBI" id="CHEBI:57308"/>
        <dbReference type="ChEBI" id="CHEBI:57845"/>
        <dbReference type="EC" id="4.2.1.75"/>
    </reaction>
</comment>